<evidence type="ECO:0000313" key="1">
    <source>
        <dbReference type="EMBL" id="KIM96717.1"/>
    </source>
</evidence>
<proteinExistence type="predicted"/>
<dbReference type="Gene3D" id="3.40.30.10">
    <property type="entry name" value="Glutaredoxin"/>
    <property type="match status" value="1"/>
</dbReference>
<dbReference type="SUPFAM" id="SSF52833">
    <property type="entry name" value="Thioredoxin-like"/>
    <property type="match status" value="1"/>
</dbReference>
<dbReference type="InterPro" id="IPR036249">
    <property type="entry name" value="Thioredoxin-like_sf"/>
</dbReference>
<reference evidence="2" key="2">
    <citation type="submission" date="2015-01" db="EMBL/GenBank/DDBJ databases">
        <title>Evolutionary Origins and Diversification of the Mycorrhizal Mutualists.</title>
        <authorList>
            <consortium name="DOE Joint Genome Institute"/>
            <consortium name="Mycorrhizal Genomics Consortium"/>
            <person name="Kohler A."/>
            <person name="Kuo A."/>
            <person name="Nagy L.G."/>
            <person name="Floudas D."/>
            <person name="Copeland A."/>
            <person name="Barry K.W."/>
            <person name="Cichocki N."/>
            <person name="Veneault-Fourrey C."/>
            <person name="LaButti K."/>
            <person name="Lindquist E.A."/>
            <person name="Lipzen A."/>
            <person name="Lundell T."/>
            <person name="Morin E."/>
            <person name="Murat C."/>
            <person name="Riley R."/>
            <person name="Ohm R."/>
            <person name="Sun H."/>
            <person name="Tunlid A."/>
            <person name="Henrissat B."/>
            <person name="Grigoriev I.V."/>
            <person name="Hibbett D.S."/>
            <person name="Martin F."/>
        </authorList>
    </citation>
    <scope>NUCLEOTIDE SEQUENCE [LARGE SCALE GENOMIC DNA]</scope>
    <source>
        <strain evidence="2">Zn</strain>
    </source>
</reference>
<reference evidence="1 2" key="1">
    <citation type="submission" date="2014-04" db="EMBL/GenBank/DDBJ databases">
        <authorList>
            <consortium name="DOE Joint Genome Institute"/>
            <person name="Kuo A."/>
            <person name="Martino E."/>
            <person name="Perotto S."/>
            <person name="Kohler A."/>
            <person name="Nagy L.G."/>
            <person name="Floudas D."/>
            <person name="Copeland A."/>
            <person name="Barry K.W."/>
            <person name="Cichocki N."/>
            <person name="Veneault-Fourrey C."/>
            <person name="LaButti K."/>
            <person name="Lindquist E.A."/>
            <person name="Lipzen A."/>
            <person name="Lundell T."/>
            <person name="Morin E."/>
            <person name="Murat C."/>
            <person name="Sun H."/>
            <person name="Tunlid A."/>
            <person name="Henrissat B."/>
            <person name="Grigoriev I.V."/>
            <person name="Hibbett D.S."/>
            <person name="Martin F."/>
            <person name="Nordberg H.P."/>
            <person name="Cantor M.N."/>
            <person name="Hua S.X."/>
        </authorList>
    </citation>
    <scope>NUCLEOTIDE SEQUENCE [LARGE SCALE GENOMIC DNA]</scope>
    <source>
        <strain evidence="1 2">Zn</strain>
    </source>
</reference>
<dbReference type="EMBL" id="KN832883">
    <property type="protein sequence ID" value="KIM96717.1"/>
    <property type="molecule type" value="Genomic_DNA"/>
</dbReference>
<sequence length="274" mass="31007">MSTIANTPNVLEDQHILYYNDYSVCSLMVRASIALCNGYTDKCLNIDEQPVNIHLGDQNSEYFLCEVNPKGTVPVLTLPNNIRGRNITDSIDITAYFGKYYPCLYPMEFSNEIGSLLGELHAINFFSLTYTHKPQRASDMENAVEKRLSDPNISARYRKALQFKRDIIHNTRTPALTVSVIKDEESKATSFLSKLTELLEHTSNGSSNTSQWIFGSLEPTALDAHTIPFLARLFDVGREDMVSERLKTYACRAFKTKAWIDMMGGRKTVFSAYL</sequence>
<dbReference type="CDD" id="cd00570">
    <property type="entry name" value="GST_N_family"/>
    <property type="match status" value="1"/>
</dbReference>
<accession>A0A0C3D459</accession>
<dbReference type="PANTHER" id="PTHR43968">
    <property type="match status" value="1"/>
</dbReference>
<dbReference type="HOGENOM" id="CLU_088985_0_0_1"/>
<dbReference type="AlphaFoldDB" id="A0A0C3D459"/>
<organism evidence="1 2">
    <name type="scientific">Oidiodendron maius (strain Zn)</name>
    <dbReference type="NCBI Taxonomy" id="913774"/>
    <lineage>
        <taxon>Eukaryota</taxon>
        <taxon>Fungi</taxon>
        <taxon>Dikarya</taxon>
        <taxon>Ascomycota</taxon>
        <taxon>Pezizomycotina</taxon>
        <taxon>Leotiomycetes</taxon>
        <taxon>Leotiomycetes incertae sedis</taxon>
        <taxon>Myxotrichaceae</taxon>
        <taxon>Oidiodendron</taxon>
    </lineage>
</organism>
<keyword evidence="2" id="KW-1185">Reference proteome</keyword>
<gene>
    <name evidence="1" type="ORF">OIDMADRAFT_182909</name>
</gene>
<dbReference type="PANTHER" id="PTHR43968:SF6">
    <property type="entry name" value="GLUTATHIONE S-TRANSFERASE OMEGA"/>
    <property type="match status" value="1"/>
</dbReference>
<dbReference type="Proteomes" id="UP000054321">
    <property type="component" value="Unassembled WGS sequence"/>
</dbReference>
<evidence type="ECO:0000313" key="2">
    <source>
        <dbReference type="Proteomes" id="UP000054321"/>
    </source>
</evidence>
<name>A0A0C3D459_OIDMZ</name>
<dbReference type="InParanoid" id="A0A0C3D459"/>
<dbReference type="InterPro" id="IPR050983">
    <property type="entry name" value="GST_Omega/HSP26"/>
</dbReference>
<dbReference type="GO" id="GO:0005737">
    <property type="term" value="C:cytoplasm"/>
    <property type="evidence" value="ECO:0007669"/>
    <property type="project" value="TreeGrafter"/>
</dbReference>
<dbReference type="OrthoDB" id="412788at2759"/>
<evidence type="ECO:0008006" key="3">
    <source>
        <dbReference type="Google" id="ProtNLM"/>
    </source>
</evidence>
<protein>
    <recommendedName>
        <fullName evidence="3">GST N-terminal domain-containing protein</fullName>
    </recommendedName>
</protein>